<dbReference type="InterPro" id="IPR001245">
    <property type="entry name" value="Ser-Thr/Tyr_kinase_cat_dom"/>
</dbReference>
<keyword evidence="11 18" id="KW-0067">ATP-binding</keyword>
<dbReference type="SUPFAM" id="SSF56112">
    <property type="entry name" value="Protein kinase-like (PK-like)"/>
    <property type="match status" value="1"/>
</dbReference>
<keyword evidence="10" id="KW-0418">Kinase</keyword>
<evidence type="ECO:0008006" key="25">
    <source>
        <dbReference type="Google" id="ProtNLM"/>
    </source>
</evidence>
<dbReference type="Pfam" id="PF08488">
    <property type="entry name" value="WAK"/>
    <property type="match status" value="1"/>
</dbReference>
<comment type="subcellular location">
    <subcellularLocation>
        <location evidence="1">Membrane</location>
        <topology evidence="1">Single-pass type I membrane protein</topology>
    </subcellularLocation>
</comment>
<evidence type="ECO:0000256" key="10">
    <source>
        <dbReference type="ARBA" id="ARBA00022777"/>
    </source>
</evidence>
<dbReference type="PROSITE" id="PS01187">
    <property type="entry name" value="EGF_CA"/>
    <property type="match status" value="1"/>
</dbReference>
<dbReference type="FunFam" id="2.10.25.10:FF:000038">
    <property type="entry name" value="Fibrillin 2"/>
    <property type="match status" value="1"/>
</dbReference>
<dbReference type="PANTHER" id="PTHR27005">
    <property type="entry name" value="WALL-ASSOCIATED RECEPTOR KINASE-LIKE 21"/>
    <property type="match status" value="1"/>
</dbReference>
<keyword evidence="6 19" id="KW-0812">Transmembrane</keyword>
<keyword evidence="14" id="KW-1015">Disulfide bond</keyword>
<evidence type="ECO:0000256" key="8">
    <source>
        <dbReference type="ARBA" id="ARBA00022737"/>
    </source>
</evidence>
<sequence>MPFLRLLFLLIILSEIRAATVASQSQTSQSGCPDKCGNVSVPYPFGIGDNCSIDEQFNLTCNSSFSPPKLFLPNGNFDVLEISLLYGYLRIHILATGSQPLADTIAFINGTEGQSYASGCISLCDDIANVINGSCAGIGCCQTTIPKGVMKYDIKIESRNNHANILSFNPCSYAFLVEQNQFNFSSSYLQDFNATEFPVILDWAVGNEACEEAKRNPNTYACHENSYCYNSINGQPGYLCNCTQGYRGNPYLSLGCQDIDECSDPNLNNCLLQCNNTAGSFYCSCPAGYHGDGIRDGQGCIPDPDDVNQRILGIKIAVGTGLGVLSLLVCSCLLYWTIRRRRLILLREKFFQQNGGLLLQQQIASRRGVSEIAKIFTEEDLKKATKNFDESRVIGQGGYGTVYKGILPNNRIVAIKKSKIMDKSQISQFINEVEILSQINHRNVVKLLGCCLETEVPLLVYEFISNGTLSEHIHHESNESSIPWEDRLRIAAETAGALAYLHSAHSIPVLHRDMKSANILIDENYVAKVSDFGASRLVPLDQTQMTTLVQGTLGYLDPECFHTGQLTEKSDVYSFGVVLVEILTGEKPLSLERPGEYKSLAMYFVSSMKENRLFQILEDGIVDEKNKEQLMAVAELARRCLKVKGEDRPTMKEVAAELEGLRRFQEHPWVQQNHEETEYLLGNPSSYSVGDVNCQESLSDGFLMALEIAR</sequence>
<dbReference type="Gene3D" id="2.90.20.10">
    <property type="entry name" value="Plasmodium vivax P25 domain"/>
    <property type="match status" value="1"/>
</dbReference>
<evidence type="ECO:0000256" key="11">
    <source>
        <dbReference type="ARBA" id="ARBA00022840"/>
    </source>
</evidence>
<dbReference type="Proteomes" id="UP000607653">
    <property type="component" value="Unassembled WGS sequence"/>
</dbReference>
<proteinExistence type="predicted"/>
<evidence type="ECO:0000256" key="2">
    <source>
        <dbReference type="ARBA" id="ARBA00022527"/>
    </source>
</evidence>
<comment type="caution">
    <text evidence="23">The sequence shown here is derived from an EMBL/GenBank/DDBJ whole genome shotgun (WGS) entry which is preliminary data.</text>
</comment>
<name>A0A822Z462_NELNU</name>
<dbReference type="SUPFAM" id="SSF57196">
    <property type="entry name" value="EGF/Laminin"/>
    <property type="match status" value="1"/>
</dbReference>
<evidence type="ECO:0000256" key="1">
    <source>
        <dbReference type="ARBA" id="ARBA00004479"/>
    </source>
</evidence>
<keyword evidence="5" id="KW-0808">Transferase</keyword>
<dbReference type="PROSITE" id="PS50026">
    <property type="entry name" value="EGF_3"/>
    <property type="match status" value="1"/>
</dbReference>
<keyword evidence="8" id="KW-0677">Repeat</keyword>
<evidence type="ECO:0000256" key="20">
    <source>
        <dbReference type="SAM" id="SignalP"/>
    </source>
</evidence>
<dbReference type="InterPro" id="IPR025287">
    <property type="entry name" value="WAK_GUB"/>
</dbReference>
<keyword evidence="9 18" id="KW-0547">Nucleotide-binding</keyword>
<dbReference type="GO" id="GO:0004674">
    <property type="term" value="F:protein serine/threonine kinase activity"/>
    <property type="evidence" value="ECO:0007669"/>
    <property type="project" value="UniProtKB-KW"/>
</dbReference>
<comment type="caution">
    <text evidence="17">Lacks conserved residue(s) required for the propagation of feature annotation.</text>
</comment>
<dbReference type="CDD" id="cd00054">
    <property type="entry name" value="EGF_CA"/>
    <property type="match status" value="1"/>
</dbReference>
<dbReference type="Pfam" id="PF13947">
    <property type="entry name" value="GUB_WAK_bind"/>
    <property type="match status" value="1"/>
</dbReference>
<feature type="binding site" evidence="18">
    <location>
        <position position="417"/>
    </location>
    <ligand>
        <name>ATP</name>
        <dbReference type="ChEBI" id="CHEBI:30616"/>
    </ligand>
</feature>
<keyword evidence="7 20" id="KW-0732">Signal</keyword>
<evidence type="ECO:0000256" key="19">
    <source>
        <dbReference type="SAM" id="Phobius"/>
    </source>
</evidence>
<dbReference type="InterPro" id="IPR017441">
    <property type="entry name" value="Protein_kinase_ATP_BS"/>
</dbReference>
<keyword evidence="13 19" id="KW-0472">Membrane</keyword>
<dbReference type="Pfam" id="PF07714">
    <property type="entry name" value="PK_Tyr_Ser-Thr"/>
    <property type="match status" value="1"/>
</dbReference>
<dbReference type="InterPro" id="IPR049883">
    <property type="entry name" value="NOTCH1_EGF-like"/>
</dbReference>
<evidence type="ECO:0000259" key="21">
    <source>
        <dbReference type="PROSITE" id="PS50011"/>
    </source>
</evidence>
<dbReference type="PROSITE" id="PS00010">
    <property type="entry name" value="ASX_HYDROXYL"/>
    <property type="match status" value="1"/>
</dbReference>
<evidence type="ECO:0000256" key="6">
    <source>
        <dbReference type="ARBA" id="ARBA00022692"/>
    </source>
</evidence>
<comment type="function">
    <text evidence="16">Serine/threonine-protein kinase that may function as a signaling receptor of extracellular matrix component. Binding to pectin may have significance in the control of cell expansion, morphogenesis and development.</text>
</comment>
<dbReference type="FunFam" id="1.10.510.10:FF:000084">
    <property type="entry name" value="Wall-associated receptor kinase 2"/>
    <property type="match status" value="1"/>
</dbReference>
<dbReference type="Gene3D" id="1.10.510.10">
    <property type="entry name" value="Transferase(Phosphotransferase) domain 1"/>
    <property type="match status" value="1"/>
</dbReference>
<protein>
    <recommendedName>
        <fullName evidence="25">Wall-associated receptor kinase-like 16</fullName>
    </recommendedName>
</protein>
<dbReference type="GO" id="GO:0005509">
    <property type="term" value="F:calcium ion binding"/>
    <property type="evidence" value="ECO:0007669"/>
    <property type="project" value="InterPro"/>
</dbReference>
<evidence type="ECO:0000256" key="9">
    <source>
        <dbReference type="ARBA" id="ARBA00022741"/>
    </source>
</evidence>
<dbReference type="SMART" id="SM00220">
    <property type="entry name" value="S_TKc"/>
    <property type="match status" value="1"/>
</dbReference>
<accession>A0A822Z462</accession>
<evidence type="ECO:0000256" key="5">
    <source>
        <dbReference type="ARBA" id="ARBA00022679"/>
    </source>
</evidence>
<evidence type="ECO:0000256" key="4">
    <source>
        <dbReference type="ARBA" id="ARBA00022553"/>
    </source>
</evidence>
<dbReference type="GO" id="GO:0016020">
    <property type="term" value="C:membrane"/>
    <property type="evidence" value="ECO:0007669"/>
    <property type="project" value="UniProtKB-SubCell"/>
</dbReference>
<dbReference type="PROSITE" id="PS00107">
    <property type="entry name" value="PROTEIN_KINASE_ATP"/>
    <property type="match status" value="1"/>
</dbReference>
<dbReference type="InterPro" id="IPR013695">
    <property type="entry name" value="WAK"/>
</dbReference>
<evidence type="ECO:0000256" key="14">
    <source>
        <dbReference type="ARBA" id="ARBA00023157"/>
    </source>
</evidence>
<dbReference type="GO" id="GO:0030247">
    <property type="term" value="F:polysaccharide binding"/>
    <property type="evidence" value="ECO:0007669"/>
    <property type="project" value="InterPro"/>
</dbReference>
<reference evidence="23 24" key="1">
    <citation type="journal article" date="2020" name="Mol. Biol. Evol.">
        <title>Distinct Expression and Methylation Patterns for Genes with Different Fates following a Single Whole-Genome Duplication in Flowering Plants.</title>
        <authorList>
            <person name="Shi T."/>
            <person name="Rahmani R.S."/>
            <person name="Gugger P.F."/>
            <person name="Wang M."/>
            <person name="Li H."/>
            <person name="Zhang Y."/>
            <person name="Li Z."/>
            <person name="Wang Q."/>
            <person name="Van de Peer Y."/>
            <person name="Marchal K."/>
            <person name="Chen J."/>
        </authorList>
    </citation>
    <scope>NUCLEOTIDE SEQUENCE [LARGE SCALE GENOMIC DNA]</scope>
    <source>
        <tissue evidence="23">Leaf</tissue>
    </source>
</reference>
<dbReference type="FunFam" id="3.30.200.20:FF:000043">
    <property type="entry name" value="Wall-associated receptor kinase 2"/>
    <property type="match status" value="1"/>
</dbReference>
<evidence type="ECO:0000256" key="12">
    <source>
        <dbReference type="ARBA" id="ARBA00022989"/>
    </source>
</evidence>
<keyword evidence="12 19" id="KW-1133">Transmembrane helix</keyword>
<dbReference type="SMART" id="SM00181">
    <property type="entry name" value="EGF"/>
    <property type="match status" value="2"/>
</dbReference>
<dbReference type="PROSITE" id="PS50011">
    <property type="entry name" value="PROTEIN_KINASE_DOM"/>
    <property type="match status" value="1"/>
</dbReference>
<dbReference type="InterPro" id="IPR045274">
    <property type="entry name" value="WAK-like"/>
</dbReference>
<feature type="domain" description="EGF-like" evidence="22">
    <location>
        <begin position="258"/>
        <end position="292"/>
    </location>
</feature>
<evidence type="ECO:0000259" key="22">
    <source>
        <dbReference type="PROSITE" id="PS50026"/>
    </source>
</evidence>
<keyword evidence="2" id="KW-0723">Serine/threonine-protein kinase</keyword>
<dbReference type="AlphaFoldDB" id="A0A822Z462"/>
<dbReference type="GO" id="GO:0005524">
    <property type="term" value="F:ATP binding"/>
    <property type="evidence" value="ECO:0007669"/>
    <property type="project" value="UniProtKB-UniRule"/>
</dbReference>
<dbReference type="PROSITE" id="PS00108">
    <property type="entry name" value="PROTEIN_KINASE_ST"/>
    <property type="match status" value="1"/>
</dbReference>
<dbReference type="SMART" id="SM00179">
    <property type="entry name" value="EGF_CA"/>
    <property type="match status" value="1"/>
</dbReference>
<dbReference type="Gene3D" id="3.30.200.20">
    <property type="entry name" value="Phosphorylase Kinase, domain 1"/>
    <property type="match status" value="1"/>
</dbReference>
<keyword evidence="3 17" id="KW-0245">EGF-like domain</keyword>
<evidence type="ECO:0000256" key="17">
    <source>
        <dbReference type="PROSITE-ProRule" id="PRU00076"/>
    </source>
</evidence>
<feature type="chain" id="PRO_5032581379" description="Wall-associated receptor kinase-like 16" evidence="20">
    <location>
        <begin position="19"/>
        <end position="710"/>
    </location>
</feature>
<dbReference type="InterPro" id="IPR000719">
    <property type="entry name" value="Prot_kinase_dom"/>
</dbReference>
<dbReference type="InterPro" id="IPR011009">
    <property type="entry name" value="Kinase-like_dom_sf"/>
</dbReference>
<dbReference type="CDD" id="cd14066">
    <property type="entry name" value="STKc_IRAK"/>
    <property type="match status" value="1"/>
</dbReference>
<keyword evidence="24" id="KW-1185">Reference proteome</keyword>
<feature type="domain" description="Protein kinase" evidence="21">
    <location>
        <begin position="388"/>
        <end position="670"/>
    </location>
</feature>
<keyword evidence="15" id="KW-0325">Glycoprotein</keyword>
<feature type="signal peptide" evidence="20">
    <location>
        <begin position="1"/>
        <end position="18"/>
    </location>
</feature>
<evidence type="ECO:0000256" key="3">
    <source>
        <dbReference type="ARBA" id="ARBA00022536"/>
    </source>
</evidence>
<evidence type="ECO:0000313" key="24">
    <source>
        <dbReference type="Proteomes" id="UP000607653"/>
    </source>
</evidence>
<keyword evidence="4" id="KW-0597">Phosphoprotein</keyword>
<dbReference type="InterPro" id="IPR000742">
    <property type="entry name" value="EGF"/>
</dbReference>
<organism evidence="23 24">
    <name type="scientific">Nelumbo nucifera</name>
    <name type="common">Sacred lotus</name>
    <dbReference type="NCBI Taxonomy" id="4432"/>
    <lineage>
        <taxon>Eukaryota</taxon>
        <taxon>Viridiplantae</taxon>
        <taxon>Streptophyta</taxon>
        <taxon>Embryophyta</taxon>
        <taxon>Tracheophyta</taxon>
        <taxon>Spermatophyta</taxon>
        <taxon>Magnoliopsida</taxon>
        <taxon>Proteales</taxon>
        <taxon>Nelumbonaceae</taxon>
        <taxon>Nelumbo</taxon>
    </lineage>
</organism>
<dbReference type="InterPro" id="IPR000152">
    <property type="entry name" value="EGF-type_Asp/Asn_hydroxyl_site"/>
</dbReference>
<dbReference type="InterPro" id="IPR008271">
    <property type="entry name" value="Ser/Thr_kinase_AS"/>
</dbReference>
<dbReference type="EMBL" id="DUZY01000005">
    <property type="protein sequence ID" value="DAD39323.1"/>
    <property type="molecule type" value="Genomic_DNA"/>
</dbReference>
<evidence type="ECO:0000256" key="15">
    <source>
        <dbReference type="ARBA" id="ARBA00023180"/>
    </source>
</evidence>
<dbReference type="Pfam" id="PF07645">
    <property type="entry name" value="EGF_CA"/>
    <property type="match status" value="1"/>
</dbReference>
<evidence type="ECO:0000313" key="23">
    <source>
        <dbReference type="EMBL" id="DAD39323.1"/>
    </source>
</evidence>
<evidence type="ECO:0000256" key="7">
    <source>
        <dbReference type="ARBA" id="ARBA00022729"/>
    </source>
</evidence>
<dbReference type="PANTHER" id="PTHR27005:SF283">
    <property type="entry name" value="OS02G0633066 PROTEIN"/>
    <property type="match status" value="1"/>
</dbReference>
<evidence type="ECO:0000256" key="16">
    <source>
        <dbReference type="ARBA" id="ARBA00058961"/>
    </source>
</evidence>
<dbReference type="InterPro" id="IPR001881">
    <property type="entry name" value="EGF-like_Ca-bd_dom"/>
</dbReference>
<evidence type="ECO:0000256" key="18">
    <source>
        <dbReference type="PROSITE-ProRule" id="PRU10141"/>
    </source>
</evidence>
<dbReference type="InterPro" id="IPR018097">
    <property type="entry name" value="EGF_Ca-bd_CS"/>
</dbReference>
<dbReference type="GO" id="GO:0007166">
    <property type="term" value="P:cell surface receptor signaling pathway"/>
    <property type="evidence" value="ECO:0007669"/>
    <property type="project" value="InterPro"/>
</dbReference>
<feature type="transmembrane region" description="Helical" evidence="19">
    <location>
        <begin position="316"/>
        <end position="338"/>
    </location>
</feature>
<gene>
    <name evidence="23" type="ORF">HUJ06_013646</name>
</gene>
<evidence type="ECO:0000256" key="13">
    <source>
        <dbReference type="ARBA" id="ARBA00023136"/>
    </source>
</evidence>